<dbReference type="InterPro" id="IPR006553">
    <property type="entry name" value="Leu-rich_rpt_Cys-con_subtyp"/>
</dbReference>
<name>A0ABQ5K100_9EUKA</name>
<dbReference type="PANTHER" id="PTHR48052">
    <property type="entry name" value="UNNAMED PRODUCT"/>
    <property type="match status" value="1"/>
</dbReference>
<proteinExistence type="predicted"/>
<feature type="non-terminal residue" evidence="10">
    <location>
        <position position="1"/>
    </location>
</feature>
<keyword evidence="3" id="KW-0812">Transmembrane</keyword>
<dbReference type="Proteomes" id="UP001057375">
    <property type="component" value="Unassembled WGS sequence"/>
</dbReference>
<evidence type="ECO:0000256" key="9">
    <source>
        <dbReference type="ARBA" id="ARBA00037847"/>
    </source>
</evidence>
<evidence type="ECO:0000256" key="7">
    <source>
        <dbReference type="ARBA" id="ARBA00023170"/>
    </source>
</evidence>
<keyword evidence="8" id="KW-0325">Glycoprotein</keyword>
<organism evidence="10 11">
    <name type="scientific">Aduncisulcus paluster</name>
    <dbReference type="NCBI Taxonomy" id="2918883"/>
    <lineage>
        <taxon>Eukaryota</taxon>
        <taxon>Metamonada</taxon>
        <taxon>Carpediemonas-like organisms</taxon>
        <taxon>Aduncisulcus</taxon>
    </lineage>
</organism>
<dbReference type="InterPro" id="IPR032675">
    <property type="entry name" value="LRR_dom_sf"/>
</dbReference>
<feature type="non-terminal residue" evidence="10">
    <location>
        <position position="2678"/>
    </location>
</feature>
<evidence type="ECO:0000256" key="2">
    <source>
        <dbReference type="ARBA" id="ARBA00022475"/>
    </source>
</evidence>
<accession>A0ABQ5K100</accession>
<evidence type="ECO:0000256" key="4">
    <source>
        <dbReference type="ARBA" id="ARBA00022729"/>
    </source>
</evidence>
<evidence type="ECO:0008006" key="12">
    <source>
        <dbReference type="Google" id="ProtNLM"/>
    </source>
</evidence>
<dbReference type="SMART" id="SM00367">
    <property type="entry name" value="LRR_CC"/>
    <property type="match status" value="3"/>
</dbReference>
<comment type="caution">
    <text evidence="10">The sequence shown here is derived from an EMBL/GenBank/DDBJ whole genome shotgun (WGS) entry which is preliminary data.</text>
</comment>
<dbReference type="PROSITE" id="PS51450">
    <property type="entry name" value="LRR"/>
    <property type="match status" value="3"/>
</dbReference>
<evidence type="ECO:0000313" key="11">
    <source>
        <dbReference type="Proteomes" id="UP001057375"/>
    </source>
</evidence>
<gene>
    <name evidence="10" type="ORF">ADUPG1_012881</name>
</gene>
<evidence type="ECO:0000256" key="8">
    <source>
        <dbReference type="ARBA" id="ARBA00023180"/>
    </source>
</evidence>
<keyword evidence="5" id="KW-1133">Transmembrane helix</keyword>
<evidence type="ECO:0000256" key="1">
    <source>
        <dbReference type="ARBA" id="ARBA00004236"/>
    </source>
</evidence>
<keyword evidence="4" id="KW-0732">Signal</keyword>
<keyword evidence="7" id="KW-0675">Receptor</keyword>
<dbReference type="Gene3D" id="3.80.10.10">
    <property type="entry name" value="Ribonuclease Inhibitor"/>
    <property type="match status" value="7"/>
</dbReference>
<keyword evidence="6" id="KW-0472">Membrane</keyword>
<dbReference type="InterPro" id="IPR001611">
    <property type="entry name" value="Leu-rich_rpt"/>
</dbReference>
<reference evidence="10" key="1">
    <citation type="submission" date="2022-03" db="EMBL/GenBank/DDBJ databases">
        <title>Draft genome sequence of Aduncisulcus paluster, a free-living microaerophilic Fornicata.</title>
        <authorList>
            <person name="Yuyama I."/>
            <person name="Kume K."/>
            <person name="Tamura T."/>
            <person name="Inagaki Y."/>
            <person name="Hashimoto T."/>
        </authorList>
    </citation>
    <scope>NUCLEOTIDE SEQUENCE</scope>
    <source>
        <strain evidence="10">NY0171</strain>
    </source>
</reference>
<keyword evidence="11" id="KW-1185">Reference proteome</keyword>
<protein>
    <recommendedName>
        <fullName evidence="12">EGF-like domain-containing protein</fullName>
    </recommendedName>
</protein>
<dbReference type="PANTHER" id="PTHR48052:SF8">
    <property type="entry name" value="LRR RECEPTOR-LIKE SERINE_THREONINE-PROTEIN KINASE FLS2"/>
    <property type="match status" value="1"/>
</dbReference>
<evidence type="ECO:0000256" key="5">
    <source>
        <dbReference type="ARBA" id="ARBA00022989"/>
    </source>
</evidence>
<dbReference type="SUPFAM" id="SSF52058">
    <property type="entry name" value="L domain-like"/>
    <property type="match status" value="6"/>
</dbReference>
<sequence length="2678" mass="293230">LNLFPPNGFVDNIDIEHVPSVGLKDPALSHFEVDIPDSNLRGLICSDALGDSNLSCTITEFDMATITFDNASNNPLACESECSVTDLEGLQYLINVYGISFINNPISSSLLPLSQLSQLVHIKIEGDADVPVLYDINSSDFHKLHRLRYAIMRGNPKLYDISVFFRNLQMHYLGIANSEESQFNPICRSESDSDYWSYLTQIFPVHYSYEIEASKSQYFLANSCPLNSGTTYSCDASTYPTQCPSIIRNEVYNSVDGVNAKQCAFIAKTSGSVDDGDLKCYTIHDAAIRSYLSGTCLSNTDINNGVISVASLRSSLTCSSLNLSTIETFASLTSVNDISTLQGLEYAQGVTYDGYSDVPVGLTFLNIDGYDLSIYNNENAEYDKLVVQILAKPVSRGSAQTGLTTLSASGCSLNALSDILDLTAPIVSYTVDPPLEIATPSFKLTSLTVSNNNISDVSVFITSNLFNNTILTTLDISGNSICDIDGMVDELETYFTSSSISITSSDQTCHCSASVSSSDHQVCREVYPDRWAVECWNGYYLDKSTRECVEATDSSDIIRCQLCERHSTMMPVLEEGASSITCGCRSAWYGDDCDQLYQVHIPSEDLRKTFCYKILSGYTNCDINEFEIASFKNDFSLILDDSSIVPLVTTLEGLESAIQISSLNINAYETSTETYYNNVSGYPSVQDPDYHNQLSSLDISNISPFISMDILNSEFSNFSRLNYVDISNSGINDISVFYRNVGMQELILNSSIPLCYSENPSDYRQFIHDVFPKHDQNADSDALSKYYNTICPIDSTHLQIPSIIKNEIYDSTKQCASIALDGGDGKCYTIHDTNIRNYLYDSWISNHDISSYTFNSVADLRRLTEDDFDFFFLYDVTNVSDITSLRGLEYLRCLKFLDVSGYDLSSKPDDREVIKLLSKYVQIDTFESGLTRLYAENCSINRVEDILDITPISYDSYTQPFRLTTIILKDNNITDISMFMDTSLFNTSSMSLLDLSGSNRICDIPHVSTLLGTSGISSFSLPDASPLPCPCTESVDFSAYETCRYKLGDREHAQVECWYGYYFDREYDECHKACGTNYVWDGSSCTPDNAYPDNITRTRVCERRNTLQMAILEENATGVTCGCKNPQYIGDMCNYVYIPDDNLRAAVCEALHRPSYCNDLLANDMERVTSLTVDNVATFDGLSFASNLESLSVTRTDSSLSVSMSDVEISYIPTSSLVELALNNMNVPVNTSFAAFSVLEKLTLQYNTSYNVSSSGTFHSSLKYLDVTGCTGINYGNFFTSYNVLSDTVTLNSIEILVLDNTNLTDFAGFSQWITTHLSIAYTGITSISPLLNQSTPLGYNNSTLTHLNIDGLDSSVLSNVKYFPNLEYLSARNMNPKITDSDLLNIAQCISSQDTSSCGFCSSSETAGDGTDDPVIHCSDTSSAASLSSNTICREVWDWTETVEADDGSGGVTTTTTSHEQWSVECNLYSYKVDNEDGSSSCVSYFGAGSIPSLSDSTSCISTTYDSGEYMHSECSTNDNVIACIDDWYMNDDNKCVEYSTSCISTTYDSGEYMHSECSTNDNVIACIDDWYMNDDNKCVECPYTSNGICNNDINNVGNGTACDYETHTCSCFEDNCGDLCQYVNLDATLKQYICDNSSSYGVTCTDGEITVANLGQLSGDLDLSELTTMTSIYGMNYIKGGVSKLILPKKEASAERIICDFSKFENMLDLTYLDVSGCDMSTEESVLSLSSLHSLPIETLIMNNVNISANFIPNFSEFSSLKSLSIGSNENYNATSYTDFPSSSPFVSLDISGSKNFDIENVPTIIRNLYADSCELDTNESFSHLTNLQILSLSDNANFDIRNLVIAGLTNLTTLNVSGCNISDPSPLYALSSNSSWISLDLSKNNICVIDTSSDTQDFFDNMFSSVDIASQTCTCSTDLLGSTPIRLNRVCNETKPESGLRYVVCASNSYVSYYSAQNFVCTTLTSPNSDKNCSGGCEYGYECRYTGAEEIDGTYYSTGACQKVIVDEVLHEVVFDLFEEDDKILHCDTTNHLFSVASLKTLVSSHISDYLYDPKLSYNVSSSPISYLSGIEHLVGIKYIEFIGSLASDVTHVANFASLTNLVFLNFSDNSDLSDMPDLLSLTSLEYLNLSNTSVTFPTDKCVLPSSIVHLSIENTNVTTDGFERNVTYDGGYLSALEILTFGGNDLIISINELSETQRNTLKELEISETDLGDNYLDTIATMTNLSLLSLIDCNLSRIPDLSNSSLTLLKLDVSSNESVSSLIPIGKAGLTNLQSFSASGCHISDPSPLYPLSSNTSWNNLELSDNMICGTDENDADSVLGNMFPGNVNVLEQSCECSTSMPSLSVNKVCIETIPFSGTWYVVCASDSYASYTSSSDFICTRQSSSSSSCSGGCEYGYECRYDSDSDLSSCQQVIVDESLHACVADMFVNSDGNADYEHRTEPIDDDSNHIPSLFSVASLKTLISSPSLSTGEYSHLLTCNGSSVSDISGVEHIGGVAGFYLGNNLISDTSNLTLLSTLTQLKILDLSGNSSISSLPALSNVPLIALNIDDTDIELYNTSDQDFLLPGSLVQLRMYNTPTIQAGFDTQVGSSNLGGLKTISIGNTTSITSIDSLSTSLETLYIADTTSISDLQPTLNSMSSLHSVKFDNIGLSSIPDFSASSAHLTFIDLSNNG</sequence>
<evidence type="ECO:0000256" key="6">
    <source>
        <dbReference type="ARBA" id="ARBA00023136"/>
    </source>
</evidence>
<evidence type="ECO:0000313" key="10">
    <source>
        <dbReference type="EMBL" id="GKT24918.1"/>
    </source>
</evidence>
<evidence type="ECO:0000256" key="3">
    <source>
        <dbReference type="ARBA" id="ARBA00022692"/>
    </source>
</evidence>
<dbReference type="EMBL" id="BQXS01012553">
    <property type="protein sequence ID" value="GKT24918.1"/>
    <property type="molecule type" value="Genomic_DNA"/>
</dbReference>
<comment type="subcellular location">
    <subcellularLocation>
        <location evidence="1">Cell membrane</location>
    </subcellularLocation>
    <subcellularLocation>
        <location evidence="9">Endomembrane system</location>
        <topology evidence="9">Single-pass membrane protein</topology>
    </subcellularLocation>
</comment>
<keyword evidence="2" id="KW-1003">Cell membrane</keyword>